<sequence length="1153" mass="129628">MSSIFVIGLNRLKALVHSRAIHSRQQNRFEPVQTITSASRLAPKWAKLANLGSHKIAPGNRLEPFKSLVHSRAIHTRQQNRFEPVQTITSASRLAPKWANLAKLANLGSHKIAPGNRTNLNRSTLATSHILEETSNFRVEKYGLPLPVLITEALTYADKTTPISVRTDESGWAWLVGGRKLFIWRYKQAPTGRNVLCKELTLPPSDLAHSADRVCVIANSSDSQTASCVAVSPEGVVRYWSNIAYETSSMEISAELKGEECDTVVNMMPYGCLLATTTSSLVIISFTPGQNTVSCRPLKSQQGMFSGIGRRMSSMIFGGGQGGNSGAPLQAVIAGQFEEDERPFYVLSGTQLNKWVLGDYNMERFLYQIDADRLFRESLAKNVWNKEAIQMTQLTTWLLDMQLTSEGVVLLGAGMDHEAQPVVHFALATIATESSGTPSRLEDFNLLEFSKRYQEENEVELLGYRLVVPGRQDYVYMYSPSYIIMETGNGEPAEDILDDTTQELVARADVSQMNASQAQIDQLSMSEDKSSKLKAAFLSACSGNVPKAEEMIEELFPDLEAGGQTTELDVLVTGLSRDLVDDIPTSDPRWAENTRPDMGSSTSSLIIVQQLRDKQRAHEYIINFLKKLNLWDRLHTVRVGDSVMYTRLLLCQHAEQLEAAIVLREMHAEYAVVIDAAIKKVLMSRGFKTKSGLSPHDLFYREVSRIHEMFEALLDYETDVMSSNYTPANIVTVICSVNPVIEGMLHAALQYRQSKADIYQTGPVKEPLPEYVPWTASTGSSGTRTLLVKQLMLSVETGVVECREPEGREALFQQMLGLADCVLDGYMAQLESLRGSPDMAEYAAQLEEQYLQQRHALITPFLEYEQYERAGSLAEKYADFDLLIRICEATGNQDRIQRYQQQFADKGFSDFLFNWYMKEGKQGRLLSQPVPQHGQLHSFLQQDKYGYLKWLNDIDRHDYRAAHETLLNLGRNEEEYLAKKKTLLSLSKLAGLAYGEEDEQLKSNIRDIDEEQELILNQELLPSELLENMNIDMEHMKVFSPVELIQLYICDENTAATESDFKKALDLMQFIDAEDPAVDLEVIRTSIWCRAILRDRASWTHTPTGDPLDSVKDTIFFKTISLAITDDQLGDLAANKQLQFLLGTVYELTNNVQ</sequence>
<proteinExistence type="inferred from homology"/>
<evidence type="ECO:0000313" key="11">
    <source>
        <dbReference type="Proteomes" id="UP001164746"/>
    </source>
</evidence>
<name>A0ABY7FIF6_MYAAR</name>
<evidence type="ECO:0000256" key="2">
    <source>
        <dbReference type="ARBA" id="ARBA00005569"/>
    </source>
</evidence>
<evidence type="ECO:0000256" key="1">
    <source>
        <dbReference type="ARBA" id="ARBA00004259"/>
    </source>
</evidence>
<evidence type="ECO:0000256" key="7">
    <source>
        <dbReference type="ARBA" id="ARBA00023242"/>
    </source>
</evidence>
<dbReference type="InterPro" id="IPR015943">
    <property type="entry name" value="WD40/YVTN_repeat-like_dom_sf"/>
</dbReference>
<reference evidence="10" key="1">
    <citation type="submission" date="2022-11" db="EMBL/GenBank/DDBJ databases">
        <title>Centuries of genome instability and evolution in soft-shell clam transmissible cancer (bioRxiv).</title>
        <authorList>
            <person name="Hart S.F.M."/>
            <person name="Yonemitsu M.A."/>
            <person name="Giersch R.M."/>
            <person name="Beal B.F."/>
            <person name="Arriagada G."/>
            <person name="Davis B.W."/>
            <person name="Ostrander E.A."/>
            <person name="Goff S.P."/>
            <person name="Metzger M.J."/>
        </authorList>
    </citation>
    <scope>NUCLEOTIDE SEQUENCE</scope>
    <source>
        <strain evidence="10">MELC-2E11</strain>
        <tissue evidence="10">Siphon/mantle</tissue>
    </source>
</reference>
<evidence type="ECO:0000259" key="8">
    <source>
        <dbReference type="Pfam" id="PF03177"/>
    </source>
</evidence>
<dbReference type="Gene3D" id="1.25.40.700">
    <property type="match status" value="1"/>
</dbReference>
<accession>A0ABY7FIF6</accession>
<protein>
    <submittedName>
        <fullName evidence="10">NU133-like protein</fullName>
    </submittedName>
</protein>
<keyword evidence="3" id="KW-0813">Transport</keyword>
<dbReference type="InterPro" id="IPR037624">
    <property type="entry name" value="Nup133-like"/>
</dbReference>
<feature type="domain" description="Nucleoporin Nup133/Nup155-like N-terminal" evidence="9">
    <location>
        <begin position="141"/>
        <end position="480"/>
    </location>
</feature>
<keyword evidence="7" id="KW-0539">Nucleus</keyword>
<keyword evidence="11" id="KW-1185">Reference proteome</keyword>
<evidence type="ECO:0000256" key="6">
    <source>
        <dbReference type="ARBA" id="ARBA00023010"/>
    </source>
</evidence>
<dbReference type="Gene3D" id="1.20.58.1380">
    <property type="match status" value="1"/>
</dbReference>
<organism evidence="10 11">
    <name type="scientific">Mya arenaria</name>
    <name type="common">Soft-shell clam</name>
    <dbReference type="NCBI Taxonomy" id="6604"/>
    <lineage>
        <taxon>Eukaryota</taxon>
        <taxon>Metazoa</taxon>
        <taxon>Spiralia</taxon>
        <taxon>Lophotrochozoa</taxon>
        <taxon>Mollusca</taxon>
        <taxon>Bivalvia</taxon>
        <taxon>Autobranchia</taxon>
        <taxon>Heteroconchia</taxon>
        <taxon>Euheterodonta</taxon>
        <taxon>Imparidentia</taxon>
        <taxon>Neoheterodontei</taxon>
        <taxon>Myida</taxon>
        <taxon>Myoidea</taxon>
        <taxon>Myidae</taxon>
        <taxon>Mya</taxon>
    </lineage>
</organism>
<keyword evidence="6" id="KW-0811">Translocation</keyword>
<keyword evidence="4" id="KW-0509">mRNA transport</keyword>
<evidence type="ECO:0000256" key="5">
    <source>
        <dbReference type="ARBA" id="ARBA00022927"/>
    </source>
</evidence>
<gene>
    <name evidence="10" type="ORF">MAR_000869</name>
</gene>
<evidence type="ECO:0000313" key="10">
    <source>
        <dbReference type="EMBL" id="WAR19031.1"/>
    </source>
</evidence>
<dbReference type="InterPro" id="IPR014908">
    <property type="entry name" value="Nucleoporin_Nup133/Nup155_N"/>
</dbReference>
<dbReference type="InterPro" id="IPR007187">
    <property type="entry name" value="Nucleoporin_Nup133/Nup155_C"/>
</dbReference>
<feature type="domain" description="Nucleoporin Nup133/Nup155-like C-terminal" evidence="8">
    <location>
        <begin position="816"/>
        <end position="1037"/>
    </location>
</feature>
<dbReference type="Pfam" id="PF08801">
    <property type="entry name" value="Nucleoporin_N"/>
    <property type="match status" value="1"/>
</dbReference>
<evidence type="ECO:0000259" key="9">
    <source>
        <dbReference type="Pfam" id="PF08801"/>
    </source>
</evidence>
<keyword evidence="5" id="KW-0653">Protein transport</keyword>
<comment type="subcellular location">
    <subcellularLocation>
        <location evidence="1">Nucleus envelope</location>
    </subcellularLocation>
</comment>
<comment type="similarity">
    <text evidence="2">Belongs to the nucleoporin Nup133 family.</text>
</comment>
<dbReference type="Pfam" id="PF03177">
    <property type="entry name" value="Nucleoporin_C"/>
    <property type="match status" value="1"/>
</dbReference>
<dbReference type="Proteomes" id="UP001164746">
    <property type="component" value="Chromosome 11"/>
</dbReference>
<dbReference type="PANTHER" id="PTHR13405">
    <property type="entry name" value="NUCLEAR PORE COMPLEX PROTEIN NUP133"/>
    <property type="match status" value="1"/>
</dbReference>
<dbReference type="PANTHER" id="PTHR13405:SF11">
    <property type="entry name" value="NUCLEAR PORE COMPLEX PROTEIN NUP133"/>
    <property type="match status" value="1"/>
</dbReference>
<evidence type="ECO:0000256" key="4">
    <source>
        <dbReference type="ARBA" id="ARBA00022816"/>
    </source>
</evidence>
<dbReference type="SUPFAM" id="SSF117289">
    <property type="entry name" value="Nucleoporin domain"/>
    <property type="match status" value="1"/>
</dbReference>
<dbReference type="EMBL" id="CP111022">
    <property type="protein sequence ID" value="WAR19031.1"/>
    <property type="molecule type" value="Genomic_DNA"/>
</dbReference>
<evidence type="ECO:0000256" key="3">
    <source>
        <dbReference type="ARBA" id="ARBA00022448"/>
    </source>
</evidence>
<dbReference type="Gene3D" id="2.130.10.10">
    <property type="entry name" value="YVTN repeat-like/Quinoprotein amine dehydrogenase"/>
    <property type="match status" value="1"/>
</dbReference>